<accession>A0A972SKX2</accession>
<keyword evidence="7" id="KW-1185">Reference proteome</keyword>
<dbReference type="GO" id="GO:0000976">
    <property type="term" value="F:transcription cis-regulatory region binding"/>
    <property type="evidence" value="ECO:0007669"/>
    <property type="project" value="TreeGrafter"/>
</dbReference>
<sequence length="352" mass="38893">MKKTSPTIRDVAAAAGVSVATVSKYMNGTQRFSAPVEAKLKAAIEQLGYRSNPLARSMITGETRTIGLAILDIRNPHFTNIVKGANRIALQHDYTLLLVDTEESQERERPLLEALAQRVDGMIVSSRMPEESVQWMLELHKPVVLFGRNQHFPIPSVGTDSYLAAYMLTRHLLNQGHRRFAYLGFEQSRWNSERIRGVQACLEEQGLTATVYDAAAPSPQAGERACSAIMLGPNRPEAVICYNDLIALGFIKEARALGFTLPQDVSVGGFDNVPYGEYAWPALTTVDLQSEKMGELAMLKLIDALAGKNDTEYSLLEPRLVVRESTMRRPGAPHFDGTPQERAAPPREGTTR</sequence>
<dbReference type="InterPro" id="IPR000843">
    <property type="entry name" value="HTH_LacI"/>
</dbReference>
<reference evidence="6 7" key="1">
    <citation type="submission" date="2019-11" db="EMBL/GenBank/DDBJ databases">
        <title>Metabolism of dissolved organic matter in forest soils.</title>
        <authorList>
            <person name="Cyle K.T."/>
            <person name="Wilhelm R.C."/>
            <person name="Martinez C.E."/>
        </authorList>
    </citation>
    <scope>NUCLEOTIDE SEQUENCE [LARGE SCALE GENOMIC DNA]</scope>
    <source>
        <strain evidence="6 7">5N</strain>
    </source>
</reference>
<dbReference type="PANTHER" id="PTHR30146:SF109">
    <property type="entry name" value="HTH-TYPE TRANSCRIPTIONAL REGULATOR GALS"/>
    <property type="match status" value="1"/>
</dbReference>
<protein>
    <submittedName>
        <fullName evidence="6">LacI family DNA-binding transcriptional regulator</fullName>
    </submittedName>
</protein>
<dbReference type="RefSeq" id="WP_172168064.1">
    <property type="nucleotide sequence ID" value="NZ_WOEZ01000119.1"/>
</dbReference>
<keyword evidence="2 6" id="KW-0238">DNA-binding</keyword>
<evidence type="ECO:0000313" key="6">
    <source>
        <dbReference type="EMBL" id="NPT57190.1"/>
    </source>
</evidence>
<dbReference type="GO" id="GO:0003700">
    <property type="term" value="F:DNA-binding transcription factor activity"/>
    <property type="evidence" value="ECO:0007669"/>
    <property type="project" value="TreeGrafter"/>
</dbReference>
<dbReference type="Pfam" id="PF00356">
    <property type="entry name" value="LacI"/>
    <property type="match status" value="1"/>
</dbReference>
<evidence type="ECO:0000256" key="2">
    <source>
        <dbReference type="ARBA" id="ARBA00023125"/>
    </source>
</evidence>
<dbReference type="AlphaFoldDB" id="A0A972SKX2"/>
<evidence type="ECO:0000256" key="3">
    <source>
        <dbReference type="ARBA" id="ARBA00023163"/>
    </source>
</evidence>
<dbReference type="CDD" id="cd06267">
    <property type="entry name" value="PBP1_LacI_sugar_binding-like"/>
    <property type="match status" value="1"/>
</dbReference>
<organism evidence="6 7">
    <name type="scientific">Paraburkholderia elongata</name>
    <dbReference type="NCBI Taxonomy" id="2675747"/>
    <lineage>
        <taxon>Bacteria</taxon>
        <taxon>Pseudomonadati</taxon>
        <taxon>Pseudomonadota</taxon>
        <taxon>Betaproteobacteria</taxon>
        <taxon>Burkholderiales</taxon>
        <taxon>Burkholderiaceae</taxon>
        <taxon>Paraburkholderia</taxon>
    </lineage>
</organism>
<dbReference type="Gene3D" id="1.10.260.40">
    <property type="entry name" value="lambda repressor-like DNA-binding domains"/>
    <property type="match status" value="1"/>
</dbReference>
<feature type="domain" description="HTH lacI-type" evidence="5">
    <location>
        <begin position="6"/>
        <end position="60"/>
    </location>
</feature>
<comment type="caution">
    <text evidence="6">The sequence shown here is derived from an EMBL/GenBank/DDBJ whole genome shotgun (WGS) entry which is preliminary data.</text>
</comment>
<keyword evidence="1" id="KW-0805">Transcription regulation</keyword>
<evidence type="ECO:0000256" key="1">
    <source>
        <dbReference type="ARBA" id="ARBA00023015"/>
    </source>
</evidence>
<dbReference type="SMART" id="SM00354">
    <property type="entry name" value="HTH_LACI"/>
    <property type="match status" value="1"/>
</dbReference>
<dbReference type="InterPro" id="IPR010982">
    <property type="entry name" value="Lambda_DNA-bd_dom_sf"/>
</dbReference>
<dbReference type="SUPFAM" id="SSF47413">
    <property type="entry name" value="lambda repressor-like DNA-binding domains"/>
    <property type="match status" value="1"/>
</dbReference>
<feature type="region of interest" description="Disordered" evidence="4">
    <location>
        <begin position="326"/>
        <end position="352"/>
    </location>
</feature>
<name>A0A972SKX2_9BURK</name>
<dbReference type="Gene3D" id="3.40.50.2300">
    <property type="match status" value="2"/>
</dbReference>
<dbReference type="PANTHER" id="PTHR30146">
    <property type="entry name" value="LACI-RELATED TRANSCRIPTIONAL REPRESSOR"/>
    <property type="match status" value="1"/>
</dbReference>
<dbReference type="InterPro" id="IPR046335">
    <property type="entry name" value="LacI/GalR-like_sensor"/>
</dbReference>
<dbReference type="PROSITE" id="PS50932">
    <property type="entry name" value="HTH_LACI_2"/>
    <property type="match status" value="1"/>
</dbReference>
<dbReference type="PROSITE" id="PS00356">
    <property type="entry name" value="HTH_LACI_1"/>
    <property type="match status" value="1"/>
</dbReference>
<proteinExistence type="predicted"/>
<dbReference type="Pfam" id="PF13377">
    <property type="entry name" value="Peripla_BP_3"/>
    <property type="match status" value="1"/>
</dbReference>
<evidence type="ECO:0000259" key="5">
    <source>
        <dbReference type="PROSITE" id="PS50932"/>
    </source>
</evidence>
<dbReference type="EMBL" id="WOEZ01000119">
    <property type="protein sequence ID" value="NPT57190.1"/>
    <property type="molecule type" value="Genomic_DNA"/>
</dbReference>
<evidence type="ECO:0000313" key="7">
    <source>
        <dbReference type="Proteomes" id="UP000655523"/>
    </source>
</evidence>
<dbReference type="Proteomes" id="UP000655523">
    <property type="component" value="Unassembled WGS sequence"/>
</dbReference>
<dbReference type="InterPro" id="IPR028082">
    <property type="entry name" value="Peripla_BP_I"/>
</dbReference>
<dbReference type="SUPFAM" id="SSF53822">
    <property type="entry name" value="Periplasmic binding protein-like I"/>
    <property type="match status" value="1"/>
</dbReference>
<evidence type="ECO:0000256" key="4">
    <source>
        <dbReference type="SAM" id="MobiDB-lite"/>
    </source>
</evidence>
<keyword evidence="3" id="KW-0804">Transcription</keyword>
<gene>
    <name evidence="6" type="ORF">GNZ13_22075</name>
</gene>